<dbReference type="Pfam" id="PF13966">
    <property type="entry name" value="zf-RVT"/>
    <property type="match status" value="1"/>
</dbReference>
<dbReference type="InterPro" id="IPR002156">
    <property type="entry name" value="RNaseH_domain"/>
</dbReference>
<dbReference type="SUPFAM" id="SSF56219">
    <property type="entry name" value="DNase I-like"/>
    <property type="match status" value="1"/>
</dbReference>
<dbReference type="Gene3D" id="3.60.10.10">
    <property type="entry name" value="Endonuclease/exonuclease/phosphatase"/>
    <property type="match status" value="1"/>
</dbReference>
<dbReference type="Pfam" id="PF13456">
    <property type="entry name" value="RVT_3"/>
    <property type="match status" value="1"/>
</dbReference>
<dbReference type="InterPro" id="IPR012337">
    <property type="entry name" value="RNaseH-like_sf"/>
</dbReference>
<feature type="domain" description="Reverse transcriptase" evidence="1">
    <location>
        <begin position="574"/>
        <end position="689"/>
    </location>
</feature>
<dbReference type="Gene3D" id="3.30.420.10">
    <property type="entry name" value="Ribonuclease H-like superfamily/Ribonuclease H"/>
    <property type="match status" value="1"/>
</dbReference>
<reference evidence="5 6" key="1">
    <citation type="journal article" date="2023" name="G3 (Bethesda)">
        <title>A chromosome-length genome assembly and annotation of blackberry (Rubus argutus, cv. 'Hillquist').</title>
        <authorList>
            <person name="Bruna T."/>
            <person name="Aryal R."/>
            <person name="Dudchenko O."/>
            <person name="Sargent D.J."/>
            <person name="Mead D."/>
            <person name="Buti M."/>
            <person name="Cavallini A."/>
            <person name="Hytonen T."/>
            <person name="Andres J."/>
            <person name="Pham M."/>
            <person name="Weisz D."/>
            <person name="Mascagni F."/>
            <person name="Usai G."/>
            <person name="Natali L."/>
            <person name="Bassil N."/>
            <person name="Fernandez G.E."/>
            <person name="Lomsadze A."/>
            <person name="Armour M."/>
            <person name="Olukolu B."/>
            <person name="Poorten T."/>
            <person name="Britton C."/>
            <person name="Davik J."/>
            <person name="Ashrafi H."/>
            <person name="Aiden E.L."/>
            <person name="Borodovsky M."/>
            <person name="Worthington M."/>
        </authorList>
    </citation>
    <scope>NUCLEOTIDE SEQUENCE [LARGE SCALE GENOMIC DNA]</scope>
    <source>
        <strain evidence="5">PI 553951</strain>
    </source>
</reference>
<dbReference type="SUPFAM" id="SSF53098">
    <property type="entry name" value="Ribonuclease H-like"/>
    <property type="match status" value="1"/>
</dbReference>
<evidence type="ECO:0000259" key="2">
    <source>
        <dbReference type="Pfam" id="PF03372"/>
    </source>
</evidence>
<evidence type="ECO:0008006" key="7">
    <source>
        <dbReference type="Google" id="ProtNLM"/>
    </source>
</evidence>
<gene>
    <name evidence="5" type="ORF">M0R45_019903</name>
</gene>
<dbReference type="Proteomes" id="UP001457282">
    <property type="component" value="Unassembled WGS sequence"/>
</dbReference>
<dbReference type="InterPro" id="IPR026960">
    <property type="entry name" value="RVT-Znf"/>
</dbReference>
<dbReference type="Pfam" id="PF03372">
    <property type="entry name" value="Exo_endo_phos"/>
    <property type="match status" value="1"/>
</dbReference>
<evidence type="ECO:0000313" key="5">
    <source>
        <dbReference type="EMBL" id="KAK9932678.1"/>
    </source>
</evidence>
<feature type="domain" description="Reverse transcriptase zinc-binding" evidence="4">
    <location>
        <begin position="1060"/>
        <end position="1130"/>
    </location>
</feature>
<name>A0AAW1X6V0_RUBAR</name>
<dbReference type="PANTHER" id="PTHR33116">
    <property type="entry name" value="REVERSE TRANSCRIPTASE ZINC-BINDING DOMAIN-CONTAINING PROTEIN-RELATED-RELATED"/>
    <property type="match status" value="1"/>
</dbReference>
<feature type="domain" description="RNase H type-1" evidence="3">
    <location>
        <begin position="1242"/>
        <end position="1364"/>
    </location>
</feature>
<evidence type="ECO:0000313" key="6">
    <source>
        <dbReference type="Proteomes" id="UP001457282"/>
    </source>
</evidence>
<dbReference type="EMBL" id="JBEDUW010000004">
    <property type="protein sequence ID" value="KAK9932678.1"/>
    <property type="molecule type" value="Genomic_DNA"/>
</dbReference>
<proteinExistence type="predicted"/>
<evidence type="ECO:0000259" key="1">
    <source>
        <dbReference type="Pfam" id="PF00078"/>
    </source>
</evidence>
<feature type="domain" description="Endonuclease/exonuclease/phosphatase" evidence="2">
    <location>
        <begin position="80"/>
        <end position="294"/>
    </location>
</feature>
<sequence>MPFTTKTKGLHLRGRGYNRFKGTQNRGISYRRRCQSEETKRCSSGNSSFTTNNHRFSGFSNWVDGSGEEQFHSEQVQSVTELYDEDVQSDDLVLEGQSPLQGRGGWPTTATRVSQIQRNLGFHHGETFDPIGSAGGLAIWWKQDVDIHFLDRMANLLDTIITIRSDGTVFRASWFYGPPHAEAKEEFWESVKNLATNDDCPWICLGDFNEILNNDEKEGGIRHTWSHPRYLRDFMDYNGLIDVGFSGQKFTWENRRTGTELIRERLDRAIVNSHWLSFWPNTTVDHSSRVGSDHCPLIINPTPPQPKFKKQFKFQALWFKEPECERIIQRSWGYGTSINPYVNWSIKLGHCRRALINWSNVTFPNNRVLIDALSLELSTIQANADLDRLRERDICLELNRLWDLEDSYWKQRSRLNWFTAGDRNTKYFHLSTIQRRLQNRVTKLILDDESIITGDGVIREEFEKFFSNLFTSVGTRDFSNTLNVVGPVITEEQNVYLSSTFSVEEINAAAHQLGSLKAPGPDGFPGMFYHSFWDIVSPTVSQAATCFQQRDTPINHLNKTNITLIPKVLNPDSVNQFRPISLCNNSYKILSKVLANRLKSILPNLILEQQNAFVPGRQIQDSILIAHEAFHYLRIKRRTKKYELGLKLDMNKAYDRVEWDFLEAVLHKMGFHATWISLAVSEERLQGIKLSRNCPGLSHLFFAGDSLYFLKATVSNCQSLKTILDDFCLASGQTINHDKSSLFFTSNTPSSLKTNIGCIFGIEASTTPGKYLGLPTHWGKSKKEALAYVRDRIKSKLEGWMFVFLSQAGKEVLIKAVVAAIPAYPMNCFRMPVTLCRAINSDIASFWWGKKKDSDNIHWQSWTKLCKAKELGGFGFRDLEAFNLALLAKQCWRIQKNPNSLWVRILKARYFNNCNFFQAKTGSRSSWAWSSILAGRSSIMSGVRWQVNSGNKIQVWEDSWLLNGSDGLLHPFPTSNRFTPLLVQDLIDQDTKSWKIDHIEPFISPEEAAAIKEIHIGDPSIDDRMIWPLERSGMFTVKFGYHFIHKSLPNTSTTSSSHMVDKKVWKVIWNINTLPKVRHFLWRAITNSLPIGCSLYRRKVIQSPVCSICGQYEESIEHCLLLCPWTDCVWFGSRMGFRIPKHEITTLDEWILHLSCAETPLGISNQHILSLFASFAWCIWKTRCNSVYKALPPSPIQTIHTANILLNEFQVSRSHHKRICPPQDCAPQEVWIPPIYPHNKLNVDGAWNQNTNQGSTGAVIRDCMGCFVAGAAKSIVAHSSIEAEAATLIEGMELAINLNLDNIIVESDSKELILALDNHIEKGNWRIYTFLTEFHRLRNLLCNVSWHWISRQANRAADATAKLAKSRLYNVSWVDRPPTSLVSVLANDGLPCPHNFV</sequence>
<dbReference type="InterPro" id="IPR044730">
    <property type="entry name" value="RNase_H-like_dom_plant"/>
</dbReference>
<dbReference type="InterPro" id="IPR036397">
    <property type="entry name" value="RNaseH_sf"/>
</dbReference>
<evidence type="ECO:0000259" key="3">
    <source>
        <dbReference type="Pfam" id="PF13456"/>
    </source>
</evidence>
<dbReference type="InterPro" id="IPR000477">
    <property type="entry name" value="RT_dom"/>
</dbReference>
<evidence type="ECO:0000259" key="4">
    <source>
        <dbReference type="Pfam" id="PF13966"/>
    </source>
</evidence>
<dbReference type="GO" id="GO:0003676">
    <property type="term" value="F:nucleic acid binding"/>
    <property type="evidence" value="ECO:0007669"/>
    <property type="project" value="InterPro"/>
</dbReference>
<comment type="caution">
    <text evidence="5">The sequence shown here is derived from an EMBL/GenBank/DDBJ whole genome shotgun (WGS) entry which is preliminary data.</text>
</comment>
<dbReference type="InterPro" id="IPR005135">
    <property type="entry name" value="Endo/exonuclease/phosphatase"/>
</dbReference>
<accession>A0AAW1X6V0</accession>
<dbReference type="Pfam" id="PF00078">
    <property type="entry name" value="RVT_1"/>
    <property type="match status" value="1"/>
</dbReference>
<dbReference type="PANTHER" id="PTHR33116:SF86">
    <property type="entry name" value="REVERSE TRANSCRIPTASE DOMAIN-CONTAINING PROTEIN"/>
    <property type="match status" value="1"/>
</dbReference>
<dbReference type="InterPro" id="IPR036691">
    <property type="entry name" value="Endo/exonu/phosph_ase_sf"/>
</dbReference>
<dbReference type="CDD" id="cd01650">
    <property type="entry name" value="RT_nLTR_like"/>
    <property type="match status" value="1"/>
</dbReference>
<dbReference type="CDD" id="cd06222">
    <property type="entry name" value="RNase_H_like"/>
    <property type="match status" value="1"/>
</dbReference>
<protein>
    <recommendedName>
        <fullName evidence="7">Reverse transcriptase</fullName>
    </recommendedName>
</protein>
<keyword evidence="6" id="KW-1185">Reference proteome</keyword>
<dbReference type="GO" id="GO:0004523">
    <property type="term" value="F:RNA-DNA hybrid ribonuclease activity"/>
    <property type="evidence" value="ECO:0007669"/>
    <property type="project" value="InterPro"/>
</dbReference>
<organism evidence="5 6">
    <name type="scientific">Rubus argutus</name>
    <name type="common">Southern blackberry</name>
    <dbReference type="NCBI Taxonomy" id="59490"/>
    <lineage>
        <taxon>Eukaryota</taxon>
        <taxon>Viridiplantae</taxon>
        <taxon>Streptophyta</taxon>
        <taxon>Embryophyta</taxon>
        <taxon>Tracheophyta</taxon>
        <taxon>Spermatophyta</taxon>
        <taxon>Magnoliopsida</taxon>
        <taxon>eudicotyledons</taxon>
        <taxon>Gunneridae</taxon>
        <taxon>Pentapetalae</taxon>
        <taxon>rosids</taxon>
        <taxon>fabids</taxon>
        <taxon>Rosales</taxon>
        <taxon>Rosaceae</taxon>
        <taxon>Rosoideae</taxon>
        <taxon>Rosoideae incertae sedis</taxon>
        <taxon>Rubus</taxon>
    </lineage>
</organism>